<dbReference type="PANTHER" id="PTHR36509:SF2">
    <property type="entry name" value="BLL3101 PROTEIN"/>
    <property type="match status" value="1"/>
</dbReference>
<dbReference type="RefSeq" id="WP_229230834.1">
    <property type="nucleotide sequence ID" value="NZ_AP024525.1"/>
</dbReference>
<gene>
    <name evidence="3" type="ORF">SCMU_40460</name>
</gene>
<evidence type="ECO:0000256" key="1">
    <source>
        <dbReference type="SAM" id="Phobius"/>
    </source>
</evidence>
<dbReference type="Proteomes" id="UP001319861">
    <property type="component" value="Chromosome"/>
</dbReference>
<dbReference type="Gene3D" id="2.60.120.600">
    <property type="entry name" value="Domain of unknown function DUF1214, C-terminal domain"/>
    <property type="match status" value="1"/>
</dbReference>
<feature type="domain" description="DUF1214" evidence="2">
    <location>
        <begin position="97"/>
        <end position="203"/>
    </location>
</feature>
<keyword evidence="1" id="KW-0472">Membrane</keyword>
<evidence type="ECO:0000313" key="3">
    <source>
        <dbReference type="EMBL" id="BCT78204.1"/>
    </source>
</evidence>
<feature type="transmembrane region" description="Helical" evidence="1">
    <location>
        <begin position="6"/>
        <end position="26"/>
    </location>
</feature>
<dbReference type="SUPFAM" id="SSF160935">
    <property type="entry name" value="VPA0735-like"/>
    <property type="match status" value="1"/>
</dbReference>
<evidence type="ECO:0000313" key="4">
    <source>
        <dbReference type="Proteomes" id="UP001319861"/>
    </source>
</evidence>
<accession>A0ABN6FPJ2</accession>
<proteinExistence type="predicted"/>
<reference evidence="3 4" key="1">
    <citation type="journal article" date="2021" name="J. Biosci. Bioeng.">
        <title>Identification and characterization of a chc gene cluster responsible for the aromatization pathway of cyclohexanecarboxylate degradation in Sinomonas cyclohexanicum ATCC 51369.</title>
        <authorList>
            <person name="Yamamoto T."/>
            <person name="Hasegawa Y."/>
            <person name="Lau P.C.K."/>
            <person name="Iwaki H."/>
        </authorList>
    </citation>
    <scope>NUCLEOTIDE SEQUENCE [LARGE SCALE GENOMIC DNA]</scope>
    <source>
        <strain evidence="3 4">ATCC 51369</strain>
    </source>
</reference>
<name>A0ABN6FPJ2_SINCY</name>
<protein>
    <recommendedName>
        <fullName evidence="2">DUF1214 domain-containing protein</fullName>
    </recommendedName>
</protein>
<keyword evidence="1" id="KW-0812">Transmembrane</keyword>
<dbReference type="InterPro" id="IPR010621">
    <property type="entry name" value="DUF1214"/>
</dbReference>
<dbReference type="EMBL" id="AP024525">
    <property type="protein sequence ID" value="BCT78204.1"/>
    <property type="molecule type" value="Genomic_DNA"/>
</dbReference>
<dbReference type="InterPro" id="IPR037049">
    <property type="entry name" value="DUF1214_C_sf"/>
</dbReference>
<keyword evidence="1" id="KW-1133">Transmembrane helix</keyword>
<dbReference type="PANTHER" id="PTHR36509">
    <property type="entry name" value="BLL3101 PROTEIN"/>
    <property type="match status" value="1"/>
</dbReference>
<evidence type="ECO:0000259" key="2">
    <source>
        <dbReference type="Pfam" id="PF06742"/>
    </source>
</evidence>
<dbReference type="Pfam" id="PF06742">
    <property type="entry name" value="DUF1214"/>
    <property type="match status" value="1"/>
</dbReference>
<organism evidence="3 4">
    <name type="scientific">Sinomonas cyclohexanicum</name>
    <name type="common">Corynebacterium cyclohexanicum</name>
    <dbReference type="NCBI Taxonomy" id="322009"/>
    <lineage>
        <taxon>Bacteria</taxon>
        <taxon>Bacillati</taxon>
        <taxon>Actinomycetota</taxon>
        <taxon>Actinomycetes</taxon>
        <taxon>Micrococcales</taxon>
        <taxon>Micrococcaceae</taxon>
        <taxon>Sinomonas</taxon>
    </lineage>
</organism>
<sequence>MNRIWTYFTALIGLICVGFIVNLIAVPHQRSISSDIIQGILIGYGSAFVTAQVVARVRATRVNGWTTMLGLGEPRNGFLLRAANAQLFPGPVNSSEEAVYWWTAVDGAGRTLSGQRNYVVHFPPGGLPPNNAFWSLTMGDSRNRFVPNPLNRYSVGDRSGLVPNADGSVDVHLRNAAPEGLESNWLPAPTGRFILWLRVYEPGKAILDGTYRVPPVTAAEVLPR</sequence>
<keyword evidence="4" id="KW-1185">Reference proteome</keyword>